<dbReference type="AlphaFoldDB" id="G0A6C1"/>
<evidence type="ECO:0000256" key="2">
    <source>
        <dbReference type="SAM" id="SignalP"/>
    </source>
</evidence>
<keyword evidence="1" id="KW-1133">Transmembrane helix</keyword>
<evidence type="ECO:0008006" key="5">
    <source>
        <dbReference type="Google" id="ProtNLM"/>
    </source>
</evidence>
<keyword evidence="1" id="KW-0812">Transmembrane</keyword>
<organism evidence="3 4">
    <name type="scientific">Methylomonas methanica (strain DSM 25384 / MC09)</name>
    <dbReference type="NCBI Taxonomy" id="857087"/>
    <lineage>
        <taxon>Bacteria</taxon>
        <taxon>Pseudomonadati</taxon>
        <taxon>Pseudomonadota</taxon>
        <taxon>Gammaproteobacteria</taxon>
        <taxon>Methylococcales</taxon>
        <taxon>Methylococcaceae</taxon>
        <taxon>Methylomonas</taxon>
    </lineage>
</organism>
<name>G0A6C1_METMM</name>
<reference evidence="4" key="3">
    <citation type="submission" date="2011-05" db="EMBL/GenBank/DDBJ databases">
        <title>Complete sequence of Methylomonas methanica MC09.</title>
        <authorList>
            <consortium name="US DOE Joint Genome Institute"/>
            <person name="Lucas S."/>
            <person name="Han J."/>
            <person name="Lapidus A."/>
            <person name="Cheng J.-F."/>
            <person name="Goodwin L."/>
            <person name="Pitluck S."/>
            <person name="Peters L."/>
            <person name="Mikhailova N."/>
            <person name="Teshima H."/>
            <person name="Han C."/>
            <person name="Tapia R."/>
            <person name="Land M."/>
            <person name="Hauser L."/>
            <person name="Kyrpides N."/>
            <person name="Ivanova N."/>
            <person name="Pagani I."/>
            <person name="Stein L."/>
            <person name="Woyke T."/>
        </authorList>
    </citation>
    <scope>NUCLEOTIDE SEQUENCE [LARGE SCALE GENOMIC DNA]</scope>
    <source>
        <strain evidence="4">MC09</strain>
    </source>
</reference>
<feature type="transmembrane region" description="Helical" evidence="1">
    <location>
        <begin position="168"/>
        <end position="187"/>
    </location>
</feature>
<evidence type="ECO:0000313" key="3">
    <source>
        <dbReference type="EMBL" id="AEG01749.1"/>
    </source>
</evidence>
<keyword evidence="2" id="KW-0732">Signal</keyword>
<reference evidence="3 4" key="1">
    <citation type="journal article" date="2011" name="J. Bacteriol.">
        <title>Complete Genome Sequence of the Aerobic Marine Methanotroph Methylomonas methanica MC09.</title>
        <authorList>
            <person name="Boden R."/>
            <person name="Cunliffe M."/>
            <person name="Scanlan J."/>
            <person name="Moussard H."/>
            <person name="Kits K.D."/>
            <person name="Klotz M.G."/>
            <person name="Jetten M.S."/>
            <person name="Vuilleumier S."/>
            <person name="Han J."/>
            <person name="Peters L."/>
            <person name="Mikhailova N."/>
            <person name="Teshima H."/>
            <person name="Tapia R."/>
            <person name="Kyrpides N."/>
            <person name="Ivanova N."/>
            <person name="Pagani I."/>
            <person name="Cheng J.F."/>
            <person name="Goodwin L."/>
            <person name="Han C."/>
            <person name="Hauser L."/>
            <person name="Land M.L."/>
            <person name="Lapidus A."/>
            <person name="Lucas S."/>
            <person name="Pitluck S."/>
            <person name="Woyke T."/>
            <person name="Stein L."/>
            <person name="Murrell J.C."/>
        </authorList>
    </citation>
    <scope>NUCLEOTIDE SEQUENCE [LARGE SCALE GENOMIC DNA]</scope>
    <source>
        <strain evidence="3 4">MC09</strain>
    </source>
</reference>
<reference key="2">
    <citation type="submission" date="2011-05" db="EMBL/GenBank/DDBJ databases">
        <title>Complete genome sequence of the aerobic marine methanotroph Methylomonas methanica MC09.</title>
        <authorList>
            <person name="Boden R."/>
            <person name="Cunliffe M."/>
            <person name="Scanlan J."/>
            <person name="Moussard H."/>
            <person name="Kits K.D."/>
            <person name="Klotz M."/>
            <person name="Jetten M."/>
            <person name="Vuilleumier S."/>
            <person name="Han J."/>
            <person name="Peters L."/>
            <person name="Mikhailova N."/>
            <person name="Teshima H."/>
            <person name="Tapia R."/>
            <person name="Kyrpides N."/>
            <person name="Ivanova N."/>
            <person name="Pagani I."/>
            <person name="Cheng J.-F."/>
            <person name="Goodwin L."/>
            <person name="Han C."/>
            <person name="Hauser L."/>
            <person name="Land M."/>
            <person name="Lapidus A."/>
            <person name="Lucas S."/>
            <person name="Pitluck S."/>
            <person name="Woyke T."/>
            <person name="Stein L.Y."/>
            <person name="Murrell C."/>
        </authorList>
    </citation>
    <scope>NUCLEOTIDE SEQUENCE</scope>
    <source>
        <strain>MC09</strain>
    </source>
</reference>
<feature type="signal peptide" evidence="2">
    <location>
        <begin position="1"/>
        <end position="26"/>
    </location>
</feature>
<proteinExistence type="predicted"/>
<dbReference type="HOGENOM" id="CLU_1419999_0_0_6"/>
<dbReference type="EMBL" id="CP002738">
    <property type="protein sequence ID" value="AEG01749.1"/>
    <property type="molecule type" value="Genomic_DNA"/>
</dbReference>
<gene>
    <name evidence="3" type="ordered locus">Metme_3378</name>
</gene>
<protein>
    <recommendedName>
        <fullName evidence="5">Secreted protein</fullName>
    </recommendedName>
</protein>
<evidence type="ECO:0000256" key="1">
    <source>
        <dbReference type="SAM" id="Phobius"/>
    </source>
</evidence>
<evidence type="ECO:0000313" key="4">
    <source>
        <dbReference type="Proteomes" id="UP000008888"/>
    </source>
</evidence>
<dbReference type="KEGG" id="mmt:Metme_3378"/>
<feature type="chain" id="PRO_5003396910" description="Secreted protein" evidence="2">
    <location>
        <begin position="27"/>
        <end position="191"/>
    </location>
</feature>
<dbReference type="RefSeq" id="WP_013819976.1">
    <property type="nucleotide sequence ID" value="NC_015572.1"/>
</dbReference>
<keyword evidence="4" id="KW-1185">Reference proteome</keyword>
<dbReference type="Proteomes" id="UP000008888">
    <property type="component" value="Chromosome"/>
</dbReference>
<dbReference type="STRING" id="857087.Metme_3378"/>
<sequence>MKIVLSKLCHVALAVALFVAAQTAVASNALFLSPAEQTVDVSAGMVSLDLWMDFDDPTLGGGIDLTLNGPLAFAGFTPSDFFLNDADESFSGHSGPEGTADNDYEIHFGDFSGLSGLNVLGTIEVSLTGAGSGVIDLAINSTWGEFFNATTLAVQDVNLSGASVQITAVPLPAAIWFFAGGLGLLVTRRRR</sequence>
<accession>G0A6C1</accession>
<keyword evidence="1" id="KW-0472">Membrane</keyword>